<dbReference type="GO" id="GO:0000981">
    <property type="term" value="F:DNA-binding transcription factor activity, RNA polymerase II-specific"/>
    <property type="evidence" value="ECO:0007669"/>
    <property type="project" value="InterPro"/>
</dbReference>
<feature type="domain" description="Zn(2)-C6 fungal-type" evidence="8">
    <location>
        <begin position="21"/>
        <end position="56"/>
    </location>
</feature>
<organism evidence="9 10">
    <name type="scientific">Verruconis gallopava</name>
    <dbReference type="NCBI Taxonomy" id="253628"/>
    <lineage>
        <taxon>Eukaryota</taxon>
        <taxon>Fungi</taxon>
        <taxon>Dikarya</taxon>
        <taxon>Ascomycota</taxon>
        <taxon>Pezizomycotina</taxon>
        <taxon>Dothideomycetes</taxon>
        <taxon>Pleosporomycetidae</taxon>
        <taxon>Venturiales</taxon>
        <taxon>Sympoventuriaceae</taxon>
        <taxon>Verruconis</taxon>
    </lineage>
</organism>
<comment type="subcellular location">
    <subcellularLocation>
        <location evidence="1">Nucleus</location>
    </subcellularLocation>
</comment>
<dbReference type="GeneID" id="27309301"/>
<evidence type="ECO:0000259" key="8">
    <source>
        <dbReference type="PROSITE" id="PS50048"/>
    </source>
</evidence>
<proteinExistence type="predicted"/>
<keyword evidence="4" id="KW-0238">DNA-binding</keyword>
<keyword evidence="5" id="KW-0804">Transcription</keyword>
<feature type="region of interest" description="Disordered" evidence="7">
    <location>
        <begin position="81"/>
        <end position="103"/>
    </location>
</feature>
<keyword evidence="10" id="KW-1185">Reference proteome</keyword>
<dbReference type="GO" id="GO:0008270">
    <property type="term" value="F:zinc ion binding"/>
    <property type="evidence" value="ECO:0007669"/>
    <property type="project" value="InterPro"/>
</dbReference>
<keyword evidence="3" id="KW-0805">Transcription regulation</keyword>
<dbReference type="GO" id="GO:0005634">
    <property type="term" value="C:nucleus"/>
    <property type="evidence" value="ECO:0007669"/>
    <property type="project" value="UniProtKB-SubCell"/>
</dbReference>
<dbReference type="InterPro" id="IPR001138">
    <property type="entry name" value="Zn2Cys6_DnaBD"/>
</dbReference>
<dbReference type="RefSeq" id="XP_016218293.1">
    <property type="nucleotide sequence ID" value="XM_016354198.1"/>
</dbReference>
<evidence type="ECO:0000313" key="10">
    <source>
        <dbReference type="Proteomes" id="UP000053259"/>
    </source>
</evidence>
<dbReference type="GO" id="GO:0006351">
    <property type="term" value="P:DNA-templated transcription"/>
    <property type="evidence" value="ECO:0007669"/>
    <property type="project" value="InterPro"/>
</dbReference>
<dbReference type="PANTHER" id="PTHR31845:SF21">
    <property type="entry name" value="REGULATORY PROTEIN LEU3"/>
    <property type="match status" value="1"/>
</dbReference>
<dbReference type="CDD" id="cd00067">
    <property type="entry name" value="GAL4"/>
    <property type="match status" value="1"/>
</dbReference>
<dbReference type="PROSITE" id="PS00463">
    <property type="entry name" value="ZN2_CY6_FUNGAL_1"/>
    <property type="match status" value="1"/>
</dbReference>
<evidence type="ECO:0000313" key="9">
    <source>
        <dbReference type="EMBL" id="KIW08424.1"/>
    </source>
</evidence>
<dbReference type="CDD" id="cd12148">
    <property type="entry name" value="fungal_TF_MHR"/>
    <property type="match status" value="1"/>
</dbReference>
<dbReference type="AlphaFoldDB" id="A0A0D2BAU6"/>
<dbReference type="VEuPathDB" id="FungiDB:PV09_01328"/>
<dbReference type="Proteomes" id="UP000053259">
    <property type="component" value="Unassembled WGS sequence"/>
</dbReference>
<dbReference type="PANTHER" id="PTHR31845">
    <property type="entry name" value="FINGER DOMAIN PROTEIN, PUTATIVE-RELATED"/>
    <property type="match status" value="1"/>
</dbReference>
<evidence type="ECO:0000256" key="4">
    <source>
        <dbReference type="ARBA" id="ARBA00023125"/>
    </source>
</evidence>
<dbReference type="SMART" id="SM00066">
    <property type="entry name" value="GAL4"/>
    <property type="match status" value="1"/>
</dbReference>
<reference evidence="9 10" key="1">
    <citation type="submission" date="2015-01" db="EMBL/GenBank/DDBJ databases">
        <title>The Genome Sequence of Ochroconis gallopava CBS43764.</title>
        <authorList>
            <consortium name="The Broad Institute Genomics Platform"/>
            <person name="Cuomo C."/>
            <person name="de Hoog S."/>
            <person name="Gorbushina A."/>
            <person name="Stielow B."/>
            <person name="Teixiera M."/>
            <person name="Abouelleil A."/>
            <person name="Chapman S.B."/>
            <person name="Priest M."/>
            <person name="Young S.K."/>
            <person name="Wortman J."/>
            <person name="Nusbaum C."/>
            <person name="Birren B."/>
        </authorList>
    </citation>
    <scope>NUCLEOTIDE SEQUENCE [LARGE SCALE GENOMIC DNA]</scope>
    <source>
        <strain evidence="9 10">CBS 43764</strain>
    </source>
</reference>
<keyword evidence="6" id="KW-0539">Nucleus</keyword>
<dbReference type="EMBL" id="KN847531">
    <property type="protein sequence ID" value="KIW08425.1"/>
    <property type="molecule type" value="Genomic_DNA"/>
</dbReference>
<evidence type="ECO:0000256" key="1">
    <source>
        <dbReference type="ARBA" id="ARBA00004123"/>
    </source>
</evidence>
<dbReference type="RefSeq" id="XP_016218294.1">
    <property type="nucleotide sequence ID" value="XM_016354199.1"/>
</dbReference>
<dbReference type="Pfam" id="PF00172">
    <property type="entry name" value="Zn_clus"/>
    <property type="match status" value="1"/>
</dbReference>
<evidence type="ECO:0000256" key="5">
    <source>
        <dbReference type="ARBA" id="ARBA00023163"/>
    </source>
</evidence>
<feature type="compositionally biased region" description="Low complexity" evidence="7">
    <location>
        <begin position="89"/>
        <end position="98"/>
    </location>
</feature>
<keyword evidence="2" id="KW-0479">Metal-binding</keyword>
<dbReference type="InterPro" id="IPR036864">
    <property type="entry name" value="Zn2-C6_fun-type_DNA-bd_sf"/>
</dbReference>
<dbReference type="InterPro" id="IPR051089">
    <property type="entry name" value="prtT"/>
</dbReference>
<evidence type="ECO:0000256" key="7">
    <source>
        <dbReference type="SAM" id="MobiDB-lite"/>
    </source>
</evidence>
<dbReference type="GO" id="GO:0000976">
    <property type="term" value="F:transcription cis-regulatory region binding"/>
    <property type="evidence" value="ECO:0007669"/>
    <property type="project" value="TreeGrafter"/>
</dbReference>
<dbReference type="EMBL" id="KN847531">
    <property type="protein sequence ID" value="KIW08424.1"/>
    <property type="molecule type" value="Genomic_DNA"/>
</dbReference>
<evidence type="ECO:0000256" key="2">
    <source>
        <dbReference type="ARBA" id="ARBA00022723"/>
    </source>
</evidence>
<sequence>MEAPSSPPDRVVKRRNKKGSACTYCRQLKFKCDAAERFPLPCSRCANSKSGRRCTIDPSFRRTANKQRLDSLEKELQQVREELRQKQVSPSTHTTSPSVLDPAPVEHNAGIANGTPDNLDAAVHSQQDISTELVHGVELLPNVVLSLIEEFYARLHSHFPILPDQPTFLSRYNFNKLLLWTVLAIASRESSQHSALYSSLVDPVRRLAGDLYASQSRSFETVQALLLLCVWPFPFQQTINDPSPMYIALASQIAYQLGLHRPGFRADFTENNLPQADPGELARKKVWYGCCIVNQFVTAKLGTPATIKPGHAVLSELAQGTLSVVPEPLISQLHLAYLANKAQTALGDDDYSQSGIMPNCLTAVRAFEAEAAQLRERFKHKWGTETQLLYLSHLQHLYSFALDASSMRGDVSQVDVEIDLLYAKAYDVALQSCRAAAAATGSNNCWPVFVKYSVMYGLLFAIPLANIEPLGSSQRKQLIDAIRDGLVVMRSWSMYEKDHFSRVSGHIDWLLHKLEDADRGRALSTVTISGNSTTEAANGGKKKRLKFSVKSRMATNIMYETIWTAKYGAKAEEQARSNIFPTPTVSQALPASQLEIPALNGTLDNFVFTDGWENSGFLDIFADWQSLVGGT</sequence>
<protein>
    <recommendedName>
        <fullName evidence="8">Zn(2)-C6 fungal-type domain-containing protein</fullName>
    </recommendedName>
</protein>
<dbReference type="PROSITE" id="PS50048">
    <property type="entry name" value="ZN2_CY6_FUNGAL_2"/>
    <property type="match status" value="1"/>
</dbReference>
<dbReference type="SUPFAM" id="SSF57701">
    <property type="entry name" value="Zn2/Cys6 DNA-binding domain"/>
    <property type="match status" value="1"/>
</dbReference>
<evidence type="ECO:0000256" key="3">
    <source>
        <dbReference type="ARBA" id="ARBA00023015"/>
    </source>
</evidence>
<dbReference type="STRING" id="253628.A0A0D2BAU6"/>
<dbReference type="Gene3D" id="4.10.240.10">
    <property type="entry name" value="Zn(2)-C6 fungal-type DNA-binding domain"/>
    <property type="match status" value="1"/>
</dbReference>
<gene>
    <name evidence="9" type="ORF">PV09_01328</name>
</gene>
<accession>A0A0D2BAU6</accession>
<dbReference type="InterPro" id="IPR007219">
    <property type="entry name" value="XnlR_reg_dom"/>
</dbReference>
<dbReference type="OrthoDB" id="3163292at2759"/>
<evidence type="ECO:0000256" key="6">
    <source>
        <dbReference type="ARBA" id="ARBA00023242"/>
    </source>
</evidence>
<dbReference type="HOGENOM" id="CLU_011455_3_0_1"/>
<name>A0A0D2BAU6_9PEZI</name>
<dbReference type="Pfam" id="PF04082">
    <property type="entry name" value="Fungal_trans"/>
    <property type="match status" value="1"/>
</dbReference>